<feature type="compositionally biased region" description="Polar residues" evidence="1">
    <location>
        <begin position="172"/>
        <end position="192"/>
    </location>
</feature>
<sequence length="703" mass="76678">MFVRPSLISGLRSSWKSIKESSYFILQQQNSNNSKRRQFPEFRIITKGFPHYKVAEHDDLNQILELFDDVLPDILSEVEGKKTSKKILKQLRDRCSKEFDEDGDGYVTDSSVTPEDGNSSGEIDDQDHDNYSLEVNMVRSSNSSSSSTKSENAMVDEKEKNKETDRDLAIQSPDQLDFTANQSDYPDSNSDTSDAEVAVDANNDPEGVDGGAQVDEWWSLGNNLMYSMMSWLEGPSVGVKVVPEKQTTSTNQSSNNKNVTILDIPFQFIALLTYPEIDPKATKKASFAVLREISNCAMLFLMKNSGRVNVTMAKRAVRQRIGWAKQWAGSLFRHRANSAHSTNNTSNLSSNNSRKNNSNASNAHMVKPGSLDDMHSGSLSDTTHGGSVTRKMAPKRGGFFRYKNGQASTSSQAAKESNSERFTGTITSEPSAILDSTQQESSKSSSISPPLPPLTPTSLGGVTMQMSLSNPPQSVSTTGNTPYSITEIPQAPTLTKRRFFPKRMQSNSSNSNHVNNVATSQQNPSNPSSYSFNGSLINHGLSDIVEHKPSPPIHLSNAIPTGIGNSAQQNDTVNGIFNNNEIISTANSNKIVNGTTNKNNGSVNAVHSIQSSPTAISSNNNSNDSNDNTINAKITNRSSFGISDTEFAHFDDSSESFTLNDEVRIKKFPHTKNSRAIIGHHKNNSGGIVSVGSANVRAIEPPD</sequence>
<accession>A0A9N9A0K7</accession>
<feature type="region of interest" description="Disordered" evidence="1">
    <location>
        <begin position="336"/>
        <end position="527"/>
    </location>
</feature>
<evidence type="ECO:0000313" key="3">
    <source>
        <dbReference type="Proteomes" id="UP000789342"/>
    </source>
</evidence>
<evidence type="ECO:0000313" key="2">
    <source>
        <dbReference type="EMBL" id="CAG8513592.1"/>
    </source>
</evidence>
<dbReference type="AlphaFoldDB" id="A0A9N9A0K7"/>
<feature type="compositionally biased region" description="Polar residues" evidence="1">
    <location>
        <begin position="464"/>
        <end position="484"/>
    </location>
</feature>
<name>A0A9N9A0K7_9GLOM</name>
<evidence type="ECO:0000256" key="1">
    <source>
        <dbReference type="SAM" id="MobiDB-lite"/>
    </source>
</evidence>
<gene>
    <name evidence="2" type="ORF">AMORRO_LOCUS3851</name>
</gene>
<proteinExistence type="predicted"/>
<protein>
    <submittedName>
        <fullName evidence="2">7077_t:CDS:1</fullName>
    </submittedName>
</protein>
<feature type="compositionally biased region" description="Low complexity" evidence="1">
    <location>
        <begin position="506"/>
        <end position="527"/>
    </location>
</feature>
<feature type="compositionally biased region" description="Polar residues" evidence="1">
    <location>
        <begin position="108"/>
        <end position="121"/>
    </location>
</feature>
<organism evidence="2 3">
    <name type="scientific">Acaulospora morrowiae</name>
    <dbReference type="NCBI Taxonomy" id="94023"/>
    <lineage>
        <taxon>Eukaryota</taxon>
        <taxon>Fungi</taxon>
        <taxon>Fungi incertae sedis</taxon>
        <taxon>Mucoromycota</taxon>
        <taxon>Glomeromycotina</taxon>
        <taxon>Glomeromycetes</taxon>
        <taxon>Diversisporales</taxon>
        <taxon>Acaulosporaceae</taxon>
        <taxon>Acaulospora</taxon>
    </lineage>
</organism>
<feature type="region of interest" description="Disordered" evidence="1">
    <location>
        <begin position="99"/>
        <end position="195"/>
    </location>
</feature>
<feature type="compositionally biased region" description="Low complexity" evidence="1">
    <location>
        <begin position="338"/>
        <end position="363"/>
    </location>
</feature>
<feature type="compositionally biased region" description="Polar residues" evidence="1">
    <location>
        <begin position="405"/>
        <end position="440"/>
    </location>
</feature>
<keyword evidence="3" id="KW-1185">Reference proteome</keyword>
<comment type="caution">
    <text evidence="2">The sequence shown here is derived from an EMBL/GenBank/DDBJ whole genome shotgun (WGS) entry which is preliminary data.</text>
</comment>
<feature type="compositionally biased region" description="Basic and acidic residues" evidence="1">
    <location>
        <begin position="155"/>
        <end position="168"/>
    </location>
</feature>
<feature type="compositionally biased region" description="Polar residues" evidence="1">
    <location>
        <begin position="377"/>
        <end position="386"/>
    </location>
</feature>
<feature type="compositionally biased region" description="Low complexity" evidence="1">
    <location>
        <begin position="140"/>
        <end position="150"/>
    </location>
</feature>
<reference evidence="2" key="1">
    <citation type="submission" date="2021-06" db="EMBL/GenBank/DDBJ databases">
        <authorList>
            <person name="Kallberg Y."/>
            <person name="Tangrot J."/>
            <person name="Rosling A."/>
        </authorList>
    </citation>
    <scope>NUCLEOTIDE SEQUENCE</scope>
    <source>
        <strain evidence="2">CL551</strain>
    </source>
</reference>
<dbReference type="Proteomes" id="UP000789342">
    <property type="component" value="Unassembled WGS sequence"/>
</dbReference>
<dbReference type="EMBL" id="CAJVPV010001959">
    <property type="protein sequence ID" value="CAG8513592.1"/>
    <property type="molecule type" value="Genomic_DNA"/>
</dbReference>
<dbReference type="OrthoDB" id="5596972at2759"/>